<dbReference type="GO" id="GO:0000978">
    <property type="term" value="F:RNA polymerase II cis-regulatory region sequence-specific DNA binding"/>
    <property type="evidence" value="ECO:0007669"/>
    <property type="project" value="TreeGrafter"/>
</dbReference>
<evidence type="ECO:0008006" key="10">
    <source>
        <dbReference type="Google" id="ProtNLM"/>
    </source>
</evidence>
<dbReference type="Proteomes" id="UP000228934">
    <property type="component" value="Unassembled WGS sequence"/>
</dbReference>
<evidence type="ECO:0000256" key="4">
    <source>
        <dbReference type="ARBA" id="ARBA00022771"/>
    </source>
</evidence>
<reference evidence="9" key="1">
    <citation type="journal article" date="2017" name="Nat. Commun.">
        <title>The North American bullfrog draft genome provides insight into hormonal regulation of long noncoding RNA.</title>
        <authorList>
            <person name="Hammond S.A."/>
            <person name="Warren R.L."/>
            <person name="Vandervalk B.P."/>
            <person name="Kucuk E."/>
            <person name="Khan H."/>
            <person name="Gibb E.A."/>
            <person name="Pandoh P."/>
            <person name="Kirk H."/>
            <person name="Zhao Y."/>
            <person name="Jones M."/>
            <person name="Mungall A.J."/>
            <person name="Coope R."/>
            <person name="Pleasance S."/>
            <person name="Moore R.A."/>
            <person name="Holt R.A."/>
            <person name="Round J.M."/>
            <person name="Ohora S."/>
            <person name="Walle B.V."/>
            <person name="Veldhoen N."/>
            <person name="Helbing C.C."/>
            <person name="Birol I."/>
        </authorList>
    </citation>
    <scope>NUCLEOTIDE SEQUENCE [LARGE SCALE GENOMIC DNA]</scope>
</reference>
<dbReference type="PANTHER" id="PTHR23226:SF416">
    <property type="entry name" value="FI01424P"/>
    <property type="match status" value="1"/>
</dbReference>
<dbReference type="PANTHER" id="PTHR23226">
    <property type="entry name" value="ZINC FINGER AND SCAN DOMAIN-CONTAINING"/>
    <property type="match status" value="1"/>
</dbReference>
<dbReference type="InterPro" id="IPR036236">
    <property type="entry name" value="Znf_C2H2_sf"/>
</dbReference>
<accession>A0A2G9RVV1</accession>
<keyword evidence="5" id="KW-0862">Zinc</keyword>
<evidence type="ECO:0000256" key="5">
    <source>
        <dbReference type="ARBA" id="ARBA00022833"/>
    </source>
</evidence>
<keyword evidence="6" id="KW-0238">DNA-binding</keyword>
<dbReference type="GO" id="GO:0005634">
    <property type="term" value="C:nucleus"/>
    <property type="evidence" value="ECO:0007669"/>
    <property type="project" value="UniProtKB-SubCell"/>
</dbReference>
<dbReference type="OrthoDB" id="654211at2759"/>
<keyword evidence="7" id="KW-0539">Nucleus</keyword>
<evidence type="ECO:0000256" key="7">
    <source>
        <dbReference type="ARBA" id="ARBA00023242"/>
    </source>
</evidence>
<proteinExistence type="predicted"/>
<dbReference type="EMBL" id="KV930807">
    <property type="protein sequence ID" value="PIO32010.1"/>
    <property type="molecule type" value="Genomic_DNA"/>
</dbReference>
<keyword evidence="4" id="KW-0863">Zinc-finger</keyword>
<protein>
    <recommendedName>
        <fullName evidence="10">C2H2-type domain-containing protein</fullName>
    </recommendedName>
</protein>
<keyword evidence="2" id="KW-0479">Metal-binding</keyword>
<dbReference type="SUPFAM" id="SSF57667">
    <property type="entry name" value="beta-beta-alpha zinc fingers"/>
    <property type="match status" value="2"/>
</dbReference>
<dbReference type="GO" id="GO:0000981">
    <property type="term" value="F:DNA-binding transcription factor activity, RNA polymerase II-specific"/>
    <property type="evidence" value="ECO:0007669"/>
    <property type="project" value="TreeGrafter"/>
</dbReference>
<dbReference type="Gene3D" id="3.30.160.60">
    <property type="entry name" value="Classic Zinc Finger"/>
    <property type="match status" value="2"/>
</dbReference>
<dbReference type="GO" id="GO:0008270">
    <property type="term" value="F:zinc ion binding"/>
    <property type="evidence" value="ECO:0007669"/>
    <property type="project" value="UniProtKB-KW"/>
</dbReference>
<organism evidence="8 9">
    <name type="scientific">Aquarana catesbeiana</name>
    <name type="common">American bullfrog</name>
    <name type="synonym">Rana catesbeiana</name>
    <dbReference type="NCBI Taxonomy" id="8400"/>
    <lineage>
        <taxon>Eukaryota</taxon>
        <taxon>Metazoa</taxon>
        <taxon>Chordata</taxon>
        <taxon>Craniata</taxon>
        <taxon>Vertebrata</taxon>
        <taxon>Euteleostomi</taxon>
        <taxon>Amphibia</taxon>
        <taxon>Batrachia</taxon>
        <taxon>Anura</taxon>
        <taxon>Neobatrachia</taxon>
        <taxon>Ranoidea</taxon>
        <taxon>Ranidae</taxon>
        <taxon>Aquarana</taxon>
    </lineage>
</organism>
<evidence type="ECO:0000256" key="1">
    <source>
        <dbReference type="ARBA" id="ARBA00004123"/>
    </source>
</evidence>
<evidence type="ECO:0000256" key="3">
    <source>
        <dbReference type="ARBA" id="ARBA00022737"/>
    </source>
</evidence>
<gene>
    <name evidence="8" type="ORF">AB205_0032270</name>
</gene>
<evidence type="ECO:0000313" key="8">
    <source>
        <dbReference type="EMBL" id="PIO32010.1"/>
    </source>
</evidence>
<name>A0A2G9RVV1_AQUCT</name>
<keyword evidence="9" id="KW-1185">Reference proteome</keyword>
<evidence type="ECO:0000256" key="2">
    <source>
        <dbReference type="ARBA" id="ARBA00022723"/>
    </source>
</evidence>
<dbReference type="AlphaFoldDB" id="A0A2G9RVV1"/>
<keyword evidence="3" id="KW-0677">Repeat</keyword>
<evidence type="ECO:0000256" key="6">
    <source>
        <dbReference type="ARBA" id="ARBA00023125"/>
    </source>
</evidence>
<sequence>MFRVWEMYYCGEPPQLHNHQRTRTKEHPYPCPKCGKCFIQKEDFKGNHTGECPYSCSDCGKCFLQKVNLKYRRTHTVEQCGKCFALKEKCIIHRRIRCDELLDSLPACRKCFLQKEDLKYQRNHAGECP</sequence>
<evidence type="ECO:0000313" key="9">
    <source>
        <dbReference type="Proteomes" id="UP000228934"/>
    </source>
</evidence>
<dbReference type="FunFam" id="3.30.160.60:FF:000446">
    <property type="entry name" value="Zinc finger protein"/>
    <property type="match status" value="1"/>
</dbReference>
<comment type="subcellular location">
    <subcellularLocation>
        <location evidence="1">Nucleus</location>
    </subcellularLocation>
</comment>